<gene>
    <name evidence="2" type="ORF">ElyMa_000747400</name>
</gene>
<keyword evidence="3" id="KW-1185">Reference proteome</keyword>
<dbReference type="PANTHER" id="PTHR31389:SF4">
    <property type="entry name" value="LD39211P"/>
    <property type="match status" value="1"/>
</dbReference>
<dbReference type="AlphaFoldDB" id="A0AAV4GNX1"/>
<name>A0AAV4GNX1_9GAST</name>
<evidence type="ECO:0000256" key="1">
    <source>
        <dbReference type="SAM" id="MobiDB-lite"/>
    </source>
</evidence>
<proteinExistence type="predicted"/>
<dbReference type="PANTHER" id="PTHR31389">
    <property type="entry name" value="LD39211P"/>
    <property type="match status" value="1"/>
</dbReference>
<sequence>MVVASSNMNQLKTDELDRAAQAPPTREDTPLTLDELTAELTRRLAQPNGNRKIVYDQPCDNGTNLAACVDPLCQHHLSSNPRETVKKITQSSDLTLDPHQRRAILSLGNAIPDSDVIVASAVSSNHFDEMQAMFESLHKTVYPLLEQRIEDTKRDLKLLQQQNKVGIQNYTVALFDIGLTPEQRRLAASHRARKLVVWQDASVRWFSSGFLDSLDTAYSSGHQLLRYLDSDRIPAVTVSEMFEYMGETSCSYLPYPELQANLHIHRTDDKFNRQMLFEPWARCALEEKCMCPRPPITMLVWGYGSPGNCHRFDQSAFSILLSRIYQEKLYKVMFQEFAFSQEKGFRVSRGHKNKYYFKP</sequence>
<evidence type="ECO:0000313" key="2">
    <source>
        <dbReference type="EMBL" id="GFR87443.1"/>
    </source>
</evidence>
<organism evidence="2 3">
    <name type="scientific">Elysia marginata</name>
    <dbReference type="NCBI Taxonomy" id="1093978"/>
    <lineage>
        <taxon>Eukaryota</taxon>
        <taxon>Metazoa</taxon>
        <taxon>Spiralia</taxon>
        <taxon>Lophotrochozoa</taxon>
        <taxon>Mollusca</taxon>
        <taxon>Gastropoda</taxon>
        <taxon>Heterobranchia</taxon>
        <taxon>Euthyneura</taxon>
        <taxon>Panpulmonata</taxon>
        <taxon>Sacoglossa</taxon>
        <taxon>Placobranchoidea</taxon>
        <taxon>Plakobranchidae</taxon>
        <taxon>Elysia</taxon>
    </lineage>
</organism>
<dbReference type="EMBL" id="BMAT01001511">
    <property type="protein sequence ID" value="GFR87443.1"/>
    <property type="molecule type" value="Genomic_DNA"/>
</dbReference>
<feature type="region of interest" description="Disordered" evidence="1">
    <location>
        <begin position="1"/>
        <end position="29"/>
    </location>
</feature>
<evidence type="ECO:0000313" key="3">
    <source>
        <dbReference type="Proteomes" id="UP000762676"/>
    </source>
</evidence>
<reference evidence="2 3" key="1">
    <citation type="journal article" date="2021" name="Elife">
        <title>Chloroplast acquisition without the gene transfer in kleptoplastic sea slugs, Plakobranchus ocellatus.</title>
        <authorList>
            <person name="Maeda T."/>
            <person name="Takahashi S."/>
            <person name="Yoshida T."/>
            <person name="Shimamura S."/>
            <person name="Takaki Y."/>
            <person name="Nagai Y."/>
            <person name="Toyoda A."/>
            <person name="Suzuki Y."/>
            <person name="Arimoto A."/>
            <person name="Ishii H."/>
            <person name="Satoh N."/>
            <person name="Nishiyama T."/>
            <person name="Hasebe M."/>
            <person name="Maruyama T."/>
            <person name="Minagawa J."/>
            <person name="Obokata J."/>
            <person name="Shigenobu S."/>
        </authorList>
    </citation>
    <scope>NUCLEOTIDE SEQUENCE [LARGE SCALE GENOMIC DNA]</scope>
</reference>
<accession>A0AAV4GNX1</accession>
<comment type="caution">
    <text evidence="2">The sequence shown here is derived from an EMBL/GenBank/DDBJ whole genome shotgun (WGS) entry which is preliminary data.</text>
</comment>
<protein>
    <submittedName>
        <fullName evidence="2">Uncharacterized protein</fullName>
    </submittedName>
</protein>
<dbReference type="Proteomes" id="UP000762676">
    <property type="component" value="Unassembled WGS sequence"/>
</dbReference>
<feature type="compositionally biased region" description="Polar residues" evidence="1">
    <location>
        <begin position="1"/>
        <end position="11"/>
    </location>
</feature>